<evidence type="ECO:0000313" key="1">
    <source>
        <dbReference type="EMBL" id="CAD8440672.1"/>
    </source>
</evidence>
<protein>
    <submittedName>
        <fullName evidence="1">Uncharacterized protein</fullName>
    </submittedName>
</protein>
<dbReference type="Pfam" id="PF00106">
    <property type="entry name" value="adh_short"/>
    <property type="match status" value="1"/>
</dbReference>
<dbReference type="AlphaFoldDB" id="A0A7S0D430"/>
<accession>A0A7S0D430</accession>
<dbReference type="EMBL" id="HBEN01007827">
    <property type="protein sequence ID" value="CAD8440672.1"/>
    <property type="molecule type" value="Transcribed_RNA"/>
</dbReference>
<dbReference type="PANTHER" id="PTHR45458">
    <property type="entry name" value="SHORT-CHAIN DEHYDROGENASE/REDUCTASE SDR"/>
    <property type="match status" value="1"/>
</dbReference>
<gene>
    <name evidence="1" type="ORF">MSP1401_LOCUS6444</name>
</gene>
<sequence>MGATIPEGDHFTTADQPARFAKGKAENNARMLTTDFYDGSFLKDQRVLVTGGNRGIGLALVKELVACGANVIVTCRSSNDELAAMTNVQVIENCDVTDTASVQKMTDQVADPVDILINNAGYFYEPLETIETMNFEEELKMIDICAVGPLRVSSALWNAGKISPNGGKIAMITSQGGSVAWRVVQNPTGHDYGHHMSKSAANMGGVLLAQELAPKGVMVQMLHPGFNKTGMTKKYEHIWEVEGAVDAAMGAKRVLHEVKLMTPEHNGLFINCEDGLQIPW</sequence>
<dbReference type="PANTHER" id="PTHR45458:SF1">
    <property type="entry name" value="SHORT CHAIN DEHYDROGENASE"/>
    <property type="match status" value="1"/>
</dbReference>
<dbReference type="InterPro" id="IPR052184">
    <property type="entry name" value="SDR_enzymes"/>
</dbReference>
<dbReference type="GO" id="GO:0016616">
    <property type="term" value="F:oxidoreductase activity, acting on the CH-OH group of donors, NAD or NADP as acceptor"/>
    <property type="evidence" value="ECO:0007669"/>
    <property type="project" value="TreeGrafter"/>
</dbReference>
<dbReference type="InterPro" id="IPR036291">
    <property type="entry name" value="NAD(P)-bd_dom_sf"/>
</dbReference>
<dbReference type="Gene3D" id="3.40.50.720">
    <property type="entry name" value="NAD(P)-binding Rossmann-like Domain"/>
    <property type="match status" value="1"/>
</dbReference>
<dbReference type="PRINTS" id="PR00081">
    <property type="entry name" value="GDHRDH"/>
</dbReference>
<proteinExistence type="predicted"/>
<organism evidence="1">
    <name type="scientific">Micromonas pusilla</name>
    <name type="common">Picoplanktonic green alga</name>
    <name type="synonym">Chromulina pusilla</name>
    <dbReference type="NCBI Taxonomy" id="38833"/>
    <lineage>
        <taxon>Eukaryota</taxon>
        <taxon>Viridiplantae</taxon>
        <taxon>Chlorophyta</taxon>
        <taxon>Mamiellophyceae</taxon>
        <taxon>Mamiellales</taxon>
        <taxon>Mamiellaceae</taxon>
        <taxon>Micromonas</taxon>
    </lineage>
</organism>
<reference evidence="1" key="1">
    <citation type="submission" date="2021-01" db="EMBL/GenBank/DDBJ databases">
        <authorList>
            <person name="Corre E."/>
            <person name="Pelletier E."/>
            <person name="Niang G."/>
            <person name="Scheremetjew M."/>
            <person name="Finn R."/>
            <person name="Kale V."/>
            <person name="Holt S."/>
            <person name="Cochrane G."/>
            <person name="Meng A."/>
            <person name="Brown T."/>
            <person name="Cohen L."/>
        </authorList>
    </citation>
    <scope>NUCLEOTIDE SEQUENCE</scope>
    <source>
        <strain evidence="1">CCAC1681</strain>
    </source>
</reference>
<dbReference type="SUPFAM" id="SSF51735">
    <property type="entry name" value="NAD(P)-binding Rossmann-fold domains"/>
    <property type="match status" value="1"/>
</dbReference>
<name>A0A7S0D430_MICPS</name>
<dbReference type="InterPro" id="IPR002347">
    <property type="entry name" value="SDR_fam"/>
</dbReference>